<evidence type="ECO:0000313" key="3">
    <source>
        <dbReference type="Proteomes" id="UP000054928"/>
    </source>
</evidence>
<dbReference type="OrthoDB" id="129080at2759"/>
<evidence type="ECO:0000313" key="2">
    <source>
        <dbReference type="EMBL" id="CEG48914.1"/>
    </source>
</evidence>
<dbReference type="RefSeq" id="XP_024585283.1">
    <property type="nucleotide sequence ID" value="XM_024720044.1"/>
</dbReference>
<dbReference type="EMBL" id="CCYD01003042">
    <property type="protein sequence ID" value="CEG48914.1"/>
    <property type="molecule type" value="Genomic_DNA"/>
</dbReference>
<dbReference type="GeneID" id="36401762"/>
<dbReference type="Proteomes" id="UP000054928">
    <property type="component" value="Unassembled WGS sequence"/>
</dbReference>
<feature type="region of interest" description="Disordered" evidence="1">
    <location>
        <begin position="192"/>
        <end position="308"/>
    </location>
</feature>
<protein>
    <submittedName>
        <fullName evidence="2">DNA polymerase subunit Cdc27</fullName>
    </submittedName>
</protein>
<evidence type="ECO:0000256" key="1">
    <source>
        <dbReference type="SAM" id="MobiDB-lite"/>
    </source>
</evidence>
<dbReference type="STRING" id="4781.A0A0P1B3L5"/>
<reference evidence="3" key="1">
    <citation type="submission" date="2014-09" db="EMBL/GenBank/DDBJ databases">
        <authorList>
            <person name="Sharma Rahul"/>
            <person name="Thines Marco"/>
        </authorList>
    </citation>
    <scope>NUCLEOTIDE SEQUENCE [LARGE SCALE GENOMIC DNA]</scope>
</reference>
<dbReference type="OMA" id="THVIDSD"/>
<feature type="region of interest" description="Disordered" evidence="1">
    <location>
        <begin position="350"/>
        <end position="392"/>
    </location>
</feature>
<accession>A0A0P1B3L5</accession>
<dbReference type="AlphaFoldDB" id="A0A0P1B3L5"/>
<feature type="compositionally biased region" description="Basic and acidic residues" evidence="1">
    <location>
        <begin position="198"/>
        <end position="210"/>
    </location>
</feature>
<organism evidence="2 3">
    <name type="scientific">Plasmopara halstedii</name>
    <name type="common">Downy mildew of sunflower</name>
    <dbReference type="NCBI Taxonomy" id="4781"/>
    <lineage>
        <taxon>Eukaryota</taxon>
        <taxon>Sar</taxon>
        <taxon>Stramenopiles</taxon>
        <taxon>Oomycota</taxon>
        <taxon>Peronosporomycetes</taxon>
        <taxon>Peronosporales</taxon>
        <taxon>Peronosporaceae</taxon>
        <taxon>Plasmopara</taxon>
    </lineage>
</organism>
<sequence>MERCFEEISSAVLDAGELISYRTLGIRSETSNSVSIDALDNFLANNDTVKSLQLLIERVAVDSDDNRLKPAAAKHDPRSRIISFALGNQTDRNGLFCKQTYALYNKSYFAEDVAAQVSAIATVCYAQERQVRNKVLSSLVKHEPLSTSAKALYASSIKCKEATTRQCFGDQGEETISAFDGINVPATNGKVSSSSFFKRSEKMGSVEKRGSVRKGGSKTSSQPKVTKLDMSNRVTNKRIISDDEDDEAELPAVKESNTSLPKSRNVKRKLNASPVEAKKALQDEEPDEDVRRKQGVLSKVEDDESEEEPIIATKRQVLVSKTRINEQGYMVTEKSYQEVELTPDEIENERKAAKKKKRKNIAVENAAKAKKEAKQQSGLPRQRDLRSFFSNK</sequence>
<name>A0A0P1B3L5_PLAHL</name>
<proteinExistence type="predicted"/>
<keyword evidence="3" id="KW-1185">Reference proteome</keyword>